<accession>A0A256A9A9</accession>
<dbReference type="InterPro" id="IPR011335">
    <property type="entry name" value="Restrct_endonuc-II-like"/>
</dbReference>
<sequence>MIFDNEPNNWKELQNFVGQMFNECGFDTEVSKVVDLVRGKKEIDVYTQDNSSEYKPIILVECKFWASPISQETIHSFRTVVADFGANLGFIVSKNGFQSGSYEAVKNTNIRLVSLKELEKEYYVKWKQNLTKQYMPYADKLFPYWDYLGKMPIDGGTIDFEKQQLVYSAYRPICSLSPSDQMLKGFTRNYPMTIPVINDELAQTGTIQIATDRQYFDFVEQNKEQALRHFKKLYRE</sequence>
<dbReference type="RefSeq" id="WP_094484954.1">
    <property type="nucleotide sequence ID" value="NZ_NOXX01000092.1"/>
</dbReference>
<dbReference type="SUPFAM" id="SSF52980">
    <property type="entry name" value="Restriction endonuclease-like"/>
    <property type="match status" value="1"/>
</dbReference>
<dbReference type="EMBL" id="NOXX01000092">
    <property type="protein sequence ID" value="OYQ49730.1"/>
    <property type="molecule type" value="Genomic_DNA"/>
</dbReference>
<evidence type="ECO:0000313" key="3">
    <source>
        <dbReference type="Proteomes" id="UP000216035"/>
    </source>
</evidence>
<dbReference type="GO" id="GO:0009307">
    <property type="term" value="P:DNA restriction-modification system"/>
    <property type="evidence" value="ECO:0007669"/>
    <property type="project" value="InterPro"/>
</dbReference>
<dbReference type="Pfam" id="PF04471">
    <property type="entry name" value="Mrr_cat"/>
    <property type="match status" value="1"/>
</dbReference>
<name>A0A256A9A9_9FLAO</name>
<dbReference type="Proteomes" id="UP000216035">
    <property type="component" value="Unassembled WGS sequence"/>
</dbReference>
<dbReference type="InterPro" id="IPR007560">
    <property type="entry name" value="Restrct_endonuc_IV_Mrr"/>
</dbReference>
<comment type="caution">
    <text evidence="2">The sequence shown here is derived from an EMBL/GenBank/DDBJ whole genome shotgun (WGS) entry which is preliminary data.</text>
</comment>
<organism evidence="2 3">
    <name type="scientific">Flavobacterium aurantiibacter</name>
    <dbReference type="NCBI Taxonomy" id="2023067"/>
    <lineage>
        <taxon>Bacteria</taxon>
        <taxon>Pseudomonadati</taxon>
        <taxon>Bacteroidota</taxon>
        <taxon>Flavobacteriia</taxon>
        <taxon>Flavobacteriales</taxon>
        <taxon>Flavobacteriaceae</taxon>
        <taxon>Flavobacterium</taxon>
    </lineage>
</organism>
<feature type="domain" description="Restriction endonuclease type IV Mrr" evidence="1">
    <location>
        <begin position="9"/>
        <end position="119"/>
    </location>
</feature>
<protein>
    <recommendedName>
        <fullName evidence="1">Restriction endonuclease type IV Mrr domain-containing protein</fullName>
    </recommendedName>
</protein>
<gene>
    <name evidence="2" type="ORF">CHX27_01225</name>
</gene>
<dbReference type="AlphaFoldDB" id="A0A256A9A9"/>
<dbReference type="GO" id="GO:0004519">
    <property type="term" value="F:endonuclease activity"/>
    <property type="evidence" value="ECO:0007669"/>
    <property type="project" value="InterPro"/>
</dbReference>
<keyword evidence="3" id="KW-1185">Reference proteome</keyword>
<evidence type="ECO:0000313" key="2">
    <source>
        <dbReference type="EMBL" id="OYQ49730.1"/>
    </source>
</evidence>
<dbReference type="Gene3D" id="3.40.1350.10">
    <property type="match status" value="1"/>
</dbReference>
<dbReference type="GO" id="GO:0003677">
    <property type="term" value="F:DNA binding"/>
    <property type="evidence" value="ECO:0007669"/>
    <property type="project" value="InterPro"/>
</dbReference>
<reference evidence="2 3" key="1">
    <citation type="submission" date="2017-07" db="EMBL/GenBank/DDBJ databases">
        <title>Flavobacterium cyanobacteriorum sp. nov., isolated from cyanobacterial aggregates in a eutrophic lake.</title>
        <authorList>
            <person name="Cai H."/>
        </authorList>
    </citation>
    <scope>NUCLEOTIDE SEQUENCE [LARGE SCALE GENOMIC DNA]</scope>
    <source>
        <strain evidence="2 3">TH167</strain>
    </source>
</reference>
<evidence type="ECO:0000259" key="1">
    <source>
        <dbReference type="Pfam" id="PF04471"/>
    </source>
</evidence>
<dbReference type="InterPro" id="IPR011856">
    <property type="entry name" value="tRNA_endonuc-like_dom_sf"/>
</dbReference>
<proteinExistence type="predicted"/>
<dbReference type="OrthoDB" id="4078759at2"/>